<dbReference type="PANTHER" id="PTHR43289:SF6">
    <property type="entry name" value="SERINE_THREONINE-PROTEIN KINASE NEKL-3"/>
    <property type="match status" value="1"/>
</dbReference>
<dbReference type="SUPFAM" id="SSF56112">
    <property type="entry name" value="Protein kinase-like (PK-like)"/>
    <property type="match status" value="1"/>
</dbReference>
<keyword evidence="3" id="KW-0547">Nucleotide-binding</keyword>
<keyword evidence="5" id="KW-0067">ATP-binding</keyword>
<dbReference type="SMART" id="SM00220">
    <property type="entry name" value="S_TKc"/>
    <property type="match status" value="1"/>
</dbReference>
<keyword evidence="9" id="KW-1185">Reference proteome</keyword>
<evidence type="ECO:0000256" key="5">
    <source>
        <dbReference type="ARBA" id="ARBA00022840"/>
    </source>
</evidence>
<keyword evidence="6" id="KW-1133">Transmembrane helix</keyword>
<keyword evidence="6" id="KW-0812">Transmembrane</keyword>
<dbReference type="PROSITE" id="PS00108">
    <property type="entry name" value="PROTEIN_KINASE_ST"/>
    <property type="match status" value="1"/>
</dbReference>
<dbReference type="Pfam" id="PF00069">
    <property type="entry name" value="Pkinase"/>
    <property type="match status" value="1"/>
</dbReference>
<dbReference type="Proteomes" id="UP000218238">
    <property type="component" value="Unassembled WGS sequence"/>
</dbReference>
<evidence type="ECO:0000259" key="7">
    <source>
        <dbReference type="PROSITE" id="PS50011"/>
    </source>
</evidence>
<reference evidence="8 9" key="1">
    <citation type="submission" date="2017-08" db="EMBL/GenBank/DDBJ databases">
        <title>Draft genome sequence of filamentous cyanobacterium Calothrix elsteri CCALA 953.</title>
        <authorList>
            <person name="Gagunashvili A.N."/>
            <person name="Elster J."/>
            <person name="Andresson O.S."/>
        </authorList>
    </citation>
    <scope>NUCLEOTIDE SEQUENCE [LARGE SCALE GENOMIC DNA]</scope>
    <source>
        <strain evidence="8 9">CCALA 953</strain>
    </source>
</reference>
<comment type="caution">
    <text evidence="8">The sequence shown here is derived from an EMBL/GenBank/DDBJ whole genome shotgun (WGS) entry which is preliminary data.</text>
</comment>
<name>A0A2A2TE28_9CYAN</name>
<evidence type="ECO:0000256" key="1">
    <source>
        <dbReference type="ARBA" id="ARBA00012513"/>
    </source>
</evidence>
<dbReference type="InterPro" id="IPR000719">
    <property type="entry name" value="Prot_kinase_dom"/>
</dbReference>
<dbReference type="PANTHER" id="PTHR43289">
    <property type="entry name" value="MITOGEN-ACTIVATED PROTEIN KINASE KINASE KINASE 20-RELATED"/>
    <property type="match status" value="1"/>
</dbReference>
<dbReference type="InterPro" id="IPR008271">
    <property type="entry name" value="Ser/Thr_kinase_AS"/>
</dbReference>
<dbReference type="EMBL" id="NTFS01000311">
    <property type="protein sequence ID" value="PAX51908.1"/>
    <property type="molecule type" value="Genomic_DNA"/>
</dbReference>
<dbReference type="InterPro" id="IPR011009">
    <property type="entry name" value="Kinase-like_dom_sf"/>
</dbReference>
<evidence type="ECO:0000256" key="6">
    <source>
        <dbReference type="SAM" id="Phobius"/>
    </source>
</evidence>
<keyword evidence="2" id="KW-0808">Transferase</keyword>
<evidence type="ECO:0000313" key="9">
    <source>
        <dbReference type="Proteomes" id="UP000218238"/>
    </source>
</evidence>
<proteinExistence type="predicted"/>
<dbReference type="CDD" id="cd14014">
    <property type="entry name" value="STKc_PknB_like"/>
    <property type="match status" value="1"/>
</dbReference>
<keyword evidence="8" id="KW-0723">Serine/threonine-protein kinase</keyword>
<dbReference type="Gene3D" id="1.10.510.10">
    <property type="entry name" value="Transferase(Phosphotransferase) domain 1"/>
    <property type="match status" value="1"/>
</dbReference>
<sequence>MAWVSGQKLHNNKYEIKQELGRGRVAITYLAVDSNNTKVVIKTLNPDILNQLSDRDRNYLESGFADESRKLALCKHPNIVRVIENFKYQQLDCMVMEHIDGDNLGNILASRRQIPEKEALGYIQQIGQALIEVHKQGFLHRDIKPENIVLRKGTYQVVLIDFDLARGFDSPLTSRGNRVDGFTAIELYFNTARSQQQRGAWTDVYSLAATLYMLLTGEKPVSSCDRKDNNIGLKPPKEHNSHISDRVNRAIIHGMELEGEKRPQAVQEWLDELGLKRKFSFSRIPKIPVWAGIIGILSTLAIFAALISGVKDGRDLWKDLFPDASPTQTNPATKDTPK</sequence>
<dbReference type="OrthoDB" id="581647at2"/>
<protein>
    <recommendedName>
        <fullName evidence="1">non-specific serine/threonine protein kinase</fullName>
        <ecNumber evidence="1">2.7.11.1</ecNumber>
    </recommendedName>
</protein>
<dbReference type="RefSeq" id="WP_095723763.1">
    <property type="nucleotide sequence ID" value="NZ_NTFS01000311.1"/>
</dbReference>
<gene>
    <name evidence="8" type="ORF">CK510_22205</name>
</gene>
<dbReference type="EC" id="2.7.11.1" evidence="1"/>
<evidence type="ECO:0000256" key="2">
    <source>
        <dbReference type="ARBA" id="ARBA00022679"/>
    </source>
</evidence>
<keyword evidence="6" id="KW-0472">Membrane</keyword>
<dbReference type="GO" id="GO:0005524">
    <property type="term" value="F:ATP binding"/>
    <property type="evidence" value="ECO:0007669"/>
    <property type="project" value="UniProtKB-KW"/>
</dbReference>
<dbReference type="AlphaFoldDB" id="A0A2A2TE28"/>
<organism evidence="8 9">
    <name type="scientific">Brunnivagina elsteri CCALA 953</name>
    <dbReference type="NCBI Taxonomy" id="987040"/>
    <lineage>
        <taxon>Bacteria</taxon>
        <taxon>Bacillati</taxon>
        <taxon>Cyanobacteriota</taxon>
        <taxon>Cyanophyceae</taxon>
        <taxon>Nostocales</taxon>
        <taxon>Calotrichaceae</taxon>
        <taxon>Brunnivagina</taxon>
    </lineage>
</organism>
<feature type="transmembrane region" description="Helical" evidence="6">
    <location>
        <begin position="287"/>
        <end position="310"/>
    </location>
</feature>
<keyword evidence="4 8" id="KW-0418">Kinase</keyword>
<evidence type="ECO:0000256" key="4">
    <source>
        <dbReference type="ARBA" id="ARBA00022777"/>
    </source>
</evidence>
<dbReference type="PROSITE" id="PS50011">
    <property type="entry name" value="PROTEIN_KINASE_DOM"/>
    <property type="match status" value="1"/>
</dbReference>
<dbReference type="GO" id="GO:0004674">
    <property type="term" value="F:protein serine/threonine kinase activity"/>
    <property type="evidence" value="ECO:0007669"/>
    <property type="project" value="UniProtKB-KW"/>
</dbReference>
<evidence type="ECO:0000256" key="3">
    <source>
        <dbReference type="ARBA" id="ARBA00022741"/>
    </source>
</evidence>
<accession>A0A2A2TE28</accession>
<feature type="domain" description="Protein kinase" evidence="7">
    <location>
        <begin position="14"/>
        <end position="275"/>
    </location>
</feature>
<evidence type="ECO:0000313" key="8">
    <source>
        <dbReference type="EMBL" id="PAX51908.1"/>
    </source>
</evidence>